<dbReference type="InterPro" id="IPR036821">
    <property type="entry name" value="Peptide_deformylase_sf"/>
</dbReference>
<dbReference type="InterPro" id="IPR023635">
    <property type="entry name" value="Peptide_deformylase"/>
</dbReference>
<proteinExistence type="inferred from homology"/>
<keyword evidence="2 7" id="KW-0479">Metal-binding</keyword>
<dbReference type="FunCoup" id="A0A482X6B5">
    <property type="interactions" value="548"/>
</dbReference>
<reference evidence="8 9" key="1">
    <citation type="journal article" date="2017" name="Gigascience">
        <title>Genome sequence of the small brown planthopper, Laodelphax striatellus.</title>
        <authorList>
            <person name="Zhu J."/>
            <person name="Jiang F."/>
            <person name="Wang X."/>
            <person name="Yang P."/>
            <person name="Bao Y."/>
            <person name="Zhao W."/>
            <person name="Wang W."/>
            <person name="Lu H."/>
            <person name="Wang Q."/>
            <person name="Cui N."/>
            <person name="Li J."/>
            <person name="Chen X."/>
            <person name="Luo L."/>
            <person name="Yu J."/>
            <person name="Kang L."/>
            <person name="Cui F."/>
        </authorList>
    </citation>
    <scope>NUCLEOTIDE SEQUENCE [LARGE SCALE GENOMIC DNA]</scope>
    <source>
        <strain evidence="8">Lst14</strain>
    </source>
</reference>
<dbReference type="Pfam" id="PF01327">
    <property type="entry name" value="Pep_deformylase"/>
    <property type="match status" value="1"/>
</dbReference>
<dbReference type="NCBIfam" id="NF001159">
    <property type="entry name" value="PRK00150.1-3"/>
    <property type="match status" value="1"/>
</dbReference>
<evidence type="ECO:0000256" key="4">
    <source>
        <dbReference type="ARBA" id="ARBA00022917"/>
    </source>
</evidence>
<evidence type="ECO:0000256" key="5">
    <source>
        <dbReference type="ARBA" id="ARBA00037114"/>
    </source>
</evidence>
<comment type="caution">
    <text evidence="8">The sequence shown here is derived from an EMBL/GenBank/DDBJ whole genome shotgun (WGS) entry which is preliminary data.</text>
</comment>
<dbReference type="GO" id="GO:0046872">
    <property type="term" value="F:metal ion binding"/>
    <property type="evidence" value="ECO:0007669"/>
    <property type="project" value="UniProtKB-KW"/>
</dbReference>
<name>A0A482X6B5_LAOST</name>
<dbReference type="SMR" id="A0A482X6B5"/>
<dbReference type="HAMAP" id="MF_00163">
    <property type="entry name" value="Pep_deformylase"/>
    <property type="match status" value="1"/>
</dbReference>
<evidence type="ECO:0000256" key="3">
    <source>
        <dbReference type="ARBA" id="ARBA00022801"/>
    </source>
</evidence>
<dbReference type="SUPFAM" id="SSF56420">
    <property type="entry name" value="Peptide deformylase"/>
    <property type="match status" value="1"/>
</dbReference>
<comment type="function">
    <text evidence="5 7">Removes the formyl group from the N-terminal Met of newly synthesized proteins.</text>
</comment>
<protein>
    <recommendedName>
        <fullName evidence="7">Peptide deformylase</fullName>
        <ecNumber evidence="7">3.5.1.88</ecNumber>
    </recommendedName>
</protein>
<dbReference type="FunFam" id="3.90.45.10:FF:000003">
    <property type="entry name" value="Peptide deformylase"/>
    <property type="match status" value="1"/>
</dbReference>
<evidence type="ECO:0000256" key="6">
    <source>
        <dbReference type="ARBA" id="ARBA00048875"/>
    </source>
</evidence>
<accession>A0A482X6B5</accession>
<dbReference type="GO" id="GO:0042586">
    <property type="term" value="F:peptide deformylase activity"/>
    <property type="evidence" value="ECO:0007669"/>
    <property type="project" value="UniProtKB-EC"/>
</dbReference>
<evidence type="ECO:0000256" key="1">
    <source>
        <dbReference type="ARBA" id="ARBA00010759"/>
    </source>
</evidence>
<dbReference type="STRING" id="195883.A0A482X6B5"/>
<dbReference type="InParanoid" id="A0A482X6B5"/>
<dbReference type="EMBL" id="QKKF02017125">
    <property type="protein sequence ID" value="RZF41166.1"/>
    <property type="molecule type" value="Genomic_DNA"/>
</dbReference>
<dbReference type="EC" id="3.5.1.88" evidence="7"/>
<evidence type="ECO:0000256" key="2">
    <source>
        <dbReference type="ARBA" id="ARBA00022723"/>
    </source>
</evidence>
<evidence type="ECO:0000313" key="9">
    <source>
        <dbReference type="Proteomes" id="UP000291343"/>
    </source>
</evidence>
<gene>
    <name evidence="8" type="ORF">LSTR_LSTR015350</name>
</gene>
<evidence type="ECO:0000313" key="8">
    <source>
        <dbReference type="EMBL" id="RZF41166.1"/>
    </source>
</evidence>
<sequence length="251" mass="29337">MMKMLNKSSNLCNIIHMKNILSGKLNFRNQYRGLSLFRRRSLPKPPYNHIVQIGDPVLRCKARNVTPEDFGTRSFNIVLNTLHRVFRKYKSRVIGLSAPQIGIDLRVFILNLKAEDVKTFPNHVQKNIQEIPYQVWINPEMKVLDYKTVTHSEGCASFQGFSADVPRYKKVLLTGLDERGETKQWEASDWSARIVQHEMDHLDGIMFTDKMHVRSLECCGWSHINEANGNIFITYSSTNWWFNLLHPRRFK</sequence>
<dbReference type="PANTHER" id="PTHR10458:SF2">
    <property type="entry name" value="PEPTIDE DEFORMYLASE, MITOCHONDRIAL"/>
    <property type="match status" value="1"/>
</dbReference>
<dbReference type="Proteomes" id="UP000291343">
    <property type="component" value="Unassembled WGS sequence"/>
</dbReference>
<organism evidence="8 9">
    <name type="scientific">Laodelphax striatellus</name>
    <name type="common">Small brown planthopper</name>
    <name type="synonym">Delphax striatella</name>
    <dbReference type="NCBI Taxonomy" id="195883"/>
    <lineage>
        <taxon>Eukaryota</taxon>
        <taxon>Metazoa</taxon>
        <taxon>Ecdysozoa</taxon>
        <taxon>Arthropoda</taxon>
        <taxon>Hexapoda</taxon>
        <taxon>Insecta</taxon>
        <taxon>Pterygota</taxon>
        <taxon>Neoptera</taxon>
        <taxon>Paraneoptera</taxon>
        <taxon>Hemiptera</taxon>
        <taxon>Auchenorrhyncha</taxon>
        <taxon>Fulgoroidea</taxon>
        <taxon>Delphacidae</taxon>
        <taxon>Criomorphinae</taxon>
        <taxon>Laodelphax</taxon>
    </lineage>
</organism>
<dbReference type="GO" id="GO:0006412">
    <property type="term" value="P:translation"/>
    <property type="evidence" value="ECO:0007669"/>
    <property type="project" value="UniProtKB-KW"/>
</dbReference>
<dbReference type="Gene3D" id="3.90.45.10">
    <property type="entry name" value="Peptide deformylase"/>
    <property type="match status" value="1"/>
</dbReference>
<keyword evidence="4 7" id="KW-0648">Protein biosynthesis</keyword>
<dbReference type="CDD" id="cd00487">
    <property type="entry name" value="Pep_deformylase"/>
    <property type="match status" value="1"/>
</dbReference>
<comment type="catalytic activity">
    <reaction evidence="6 7">
        <text>N-terminal N-formyl-L-methionyl-[peptide] + H2O = N-terminal L-methionyl-[peptide] + formate</text>
        <dbReference type="Rhea" id="RHEA:24420"/>
        <dbReference type="Rhea" id="RHEA-COMP:10639"/>
        <dbReference type="Rhea" id="RHEA-COMP:10640"/>
        <dbReference type="ChEBI" id="CHEBI:15377"/>
        <dbReference type="ChEBI" id="CHEBI:15740"/>
        <dbReference type="ChEBI" id="CHEBI:49298"/>
        <dbReference type="ChEBI" id="CHEBI:64731"/>
        <dbReference type="EC" id="3.5.1.88"/>
    </reaction>
</comment>
<keyword evidence="3 7" id="KW-0378">Hydrolase</keyword>
<dbReference type="AlphaFoldDB" id="A0A482X6B5"/>
<dbReference type="OrthoDB" id="276063at2759"/>
<dbReference type="GO" id="GO:0005739">
    <property type="term" value="C:mitochondrion"/>
    <property type="evidence" value="ECO:0007669"/>
    <property type="project" value="TreeGrafter"/>
</dbReference>
<dbReference type="PANTHER" id="PTHR10458">
    <property type="entry name" value="PEPTIDE DEFORMYLASE"/>
    <property type="match status" value="1"/>
</dbReference>
<dbReference type="PRINTS" id="PR01576">
    <property type="entry name" value="PDEFORMYLASE"/>
</dbReference>
<keyword evidence="9" id="KW-1185">Reference proteome</keyword>
<evidence type="ECO:0000256" key="7">
    <source>
        <dbReference type="RuleBase" id="RU362111"/>
    </source>
</evidence>
<comment type="similarity">
    <text evidence="1 7">Belongs to the polypeptide deformylase family.</text>
</comment>